<evidence type="ECO:0000256" key="1">
    <source>
        <dbReference type="ARBA" id="ARBA00006484"/>
    </source>
</evidence>
<keyword evidence="6" id="KW-1185">Reference proteome</keyword>
<dbReference type="Proteomes" id="UP000193986">
    <property type="component" value="Unassembled WGS sequence"/>
</dbReference>
<proteinExistence type="inferred from homology"/>
<keyword evidence="2" id="KW-0521">NADP</keyword>
<dbReference type="SUPFAM" id="SSF51735">
    <property type="entry name" value="NAD(P)-binding Rossmann-fold domains"/>
    <property type="match status" value="1"/>
</dbReference>
<dbReference type="InParanoid" id="A0A1Y2B9D7"/>
<dbReference type="EMBL" id="MCFC01000015">
    <property type="protein sequence ID" value="ORY31439.1"/>
    <property type="molecule type" value="Genomic_DNA"/>
</dbReference>
<sequence>MSSNTIVLITGASQGIGLQVAKGLGSVHGDYTIVLGSRDVSKGESAVSELKSSGVSSVDLLQLDVTSDSSIASAVSTIESKYGHLDVLINNAGIGIDVVVDATGKHINPNGRTDLSFRELYRQTYDVNVFGAAAVTESFIPLLSKAKHTPRIIFVSSHVGSLTLRSDPANPWYPRAHAPSFPIYRSSKAALNMLTLHYAAKFEEQGWKVNASCPGLTATGFSGGAGRPVSEAAANIVRLAELGQDGETATYSDEKGIVPW</sequence>
<dbReference type="PANTHER" id="PTHR43490:SF99">
    <property type="entry name" value="SHORT-CHAIN DEHYDROGENASE_REDUCTASE"/>
    <property type="match status" value="1"/>
</dbReference>
<reference evidence="5 6" key="1">
    <citation type="submission" date="2016-07" db="EMBL/GenBank/DDBJ databases">
        <title>Pervasive Adenine N6-methylation of Active Genes in Fungi.</title>
        <authorList>
            <consortium name="DOE Joint Genome Institute"/>
            <person name="Mondo S.J."/>
            <person name="Dannebaum R.O."/>
            <person name="Kuo R.C."/>
            <person name="Labutti K."/>
            <person name="Haridas S."/>
            <person name="Kuo A."/>
            <person name="Salamov A."/>
            <person name="Ahrendt S.R."/>
            <person name="Lipzen A."/>
            <person name="Sullivan W."/>
            <person name="Andreopoulos W.B."/>
            <person name="Clum A."/>
            <person name="Lindquist E."/>
            <person name="Daum C."/>
            <person name="Ramamoorthy G.K."/>
            <person name="Gryganskyi A."/>
            <person name="Culley D."/>
            <person name="Magnuson J.K."/>
            <person name="James T.Y."/>
            <person name="O'Malley M.A."/>
            <person name="Stajich J.E."/>
            <person name="Spatafora J.W."/>
            <person name="Visel A."/>
            <person name="Grigoriev I.V."/>
        </authorList>
    </citation>
    <scope>NUCLEOTIDE SEQUENCE [LARGE SCALE GENOMIC DNA]</scope>
    <source>
        <strain evidence="5 6">68-887.2</strain>
    </source>
</reference>
<name>A0A1Y2B9D7_9TREE</name>
<evidence type="ECO:0000256" key="4">
    <source>
        <dbReference type="RuleBase" id="RU000363"/>
    </source>
</evidence>
<dbReference type="GO" id="GO:0016616">
    <property type="term" value="F:oxidoreductase activity, acting on the CH-OH group of donors, NAD or NADP as acceptor"/>
    <property type="evidence" value="ECO:0007669"/>
    <property type="project" value="InterPro"/>
</dbReference>
<dbReference type="PRINTS" id="PR00080">
    <property type="entry name" value="SDRFAMILY"/>
</dbReference>
<dbReference type="Pfam" id="PF00106">
    <property type="entry name" value="adh_short"/>
    <property type="match status" value="1"/>
</dbReference>
<dbReference type="Gene3D" id="3.40.50.720">
    <property type="entry name" value="NAD(P)-binding Rossmann-like Domain"/>
    <property type="match status" value="1"/>
</dbReference>
<evidence type="ECO:0000256" key="3">
    <source>
        <dbReference type="ARBA" id="ARBA00023002"/>
    </source>
</evidence>
<evidence type="ECO:0000256" key="2">
    <source>
        <dbReference type="ARBA" id="ARBA00022857"/>
    </source>
</evidence>
<keyword evidence="3" id="KW-0560">Oxidoreductase</keyword>
<gene>
    <name evidence="5" type="ORF">BCR39DRAFT_93368</name>
</gene>
<dbReference type="PANTHER" id="PTHR43490">
    <property type="entry name" value="(+)-NEOMENTHOL DEHYDROGENASE"/>
    <property type="match status" value="1"/>
</dbReference>
<dbReference type="GO" id="GO:0016020">
    <property type="term" value="C:membrane"/>
    <property type="evidence" value="ECO:0007669"/>
    <property type="project" value="TreeGrafter"/>
</dbReference>
<dbReference type="OrthoDB" id="1933717at2759"/>
<dbReference type="CDD" id="cd05324">
    <property type="entry name" value="carb_red_PTCR-like_SDR_c"/>
    <property type="match status" value="1"/>
</dbReference>
<dbReference type="AlphaFoldDB" id="A0A1Y2B9D7"/>
<dbReference type="InterPro" id="IPR036291">
    <property type="entry name" value="NAD(P)-bd_dom_sf"/>
</dbReference>
<dbReference type="PRINTS" id="PR00081">
    <property type="entry name" value="GDHRDH"/>
</dbReference>
<accession>A0A1Y2B9D7</accession>
<dbReference type="InterPro" id="IPR045313">
    <property type="entry name" value="CBR1-like"/>
</dbReference>
<dbReference type="InterPro" id="IPR002347">
    <property type="entry name" value="SDR_fam"/>
</dbReference>
<organism evidence="5 6">
    <name type="scientific">Naematelia encephala</name>
    <dbReference type="NCBI Taxonomy" id="71784"/>
    <lineage>
        <taxon>Eukaryota</taxon>
        <taxon>Fungi</taxon>
        <taxon>Dikarya</taxon>
        <taxon>Basidiomycota</taxon>
        <taxon>Agaricomycotina</taxon>
        <taxon>Tremellomycetes</taxon>
        <taxon>Tremellales</taxon>
        <taxon>Naemateliaceae</taxon>
        <taxon>Naematelia</taxon>
    </lineage>
</organism>
<comment type="caution">
    <text evidence="5">The sequence shown here is derived from an EMBL/GenBank/DDBJ whole genome shotgun (WGS) entry which is preliminary data.</text>
</comment>
<protein>
    <submittedName>
        <fullName evidence="5">Carbonyl reductase</fullName>
    </submittedName>
</protein>
<evidence type="ECO:0000313" key="5">
    <source>
        <dbReference type="EMBL" id="ORY31439.1"/>
    </source>
</evidence>
<evidence type="ECO:0000313" key="6">
    <source>
        <dbReference type="Proteomes" id="UP000193986"/>
    </source>
</evidence>
<dbReference type="STRING" id="71784.A0A1Y2B9D7"/>
<comment type="similarity">
    <text evidence="1 4">Belongs to the short-chain dehydrogenases/reductases (SDR) family.</text>
</comment>